<dbReference type="Proteomes" id="UP000683213">
    <property type="component" value="Unassembled WGS sequence"/>
</dbReference>
<organism evidence="2 4">
    <name type="scientific">Candidatus Iainarchaeum sp</name>
    <dbReference type="NCBI Taxonomy" id="3101447"/>
    <lineage>
        <taxon>Archaea</taxon>
        <taxon>Candidatus Iainarchaeota</taxon>
        <taxon>Candidatus Iainarchaeia</taxon>
        <taxon>Candidatus Iainarchaeales</taxon>
        <taxon>Candidatus Iainarchaeaceae</taxon>
        <taxon>Candidatus Iainarchaeum</taxon>
    </lineage>
</organism>
<dbReference type="InterPro" id="IPR002716">
    <property type="entry name" value="PIN_dom"/>
</dbReference>
<dbReference type="AlphaFoldDB" id="A0A7J4IVM8"/>
<accession>A0A7J4IVM8</accession>
<reference evidence="3" key="2">
    <citation type="submission" date="2021-03" db="EMBL/GenBank/DDBJ databases">
        <authorList>
            <person name="Jaffe A."/>
        </authorList>
    </citation>
    <scope>NUCLEOTIDE SEQUENCE</scope>
    <source>
        <strain evidence="3">RIFCSPHIGHO2_01_FULL_GW2011_AR10_43_9</strain>
    </source>
</reference>
<reference evidence="2" key="1">
    <citation type="journal article" date="2020" name="bioRxiv">
        <title>A rank-normalized archaeal taxonomy based on genome phylogeny resolves widespread incomplete and uneven classifications.</title>
        <authorList>
            <person name="Rinke C."/>
            <person name="Chuvochina M."/>
            <person name="Mussig A.J."/>
            <person name="Chaumeil P.-A."/>
            <person name="Waite D.W."/>
            <person name="Whitman W.B."/>
            <person name="Parks D.H."/>
            <person name="Hugenholtz P."/>
        </authorList>
    </citation>
    <scope>NUCLEOTIDE SEQUENCE</scope>
    <source>
        <strain evidence="2">UBA10011</strain>
    </source>
</reference>
<evidence type="ECO:0000313" key="4">
    <source>
        <dbReference type="Proteomes" id="UP000577419"/>
    </source>
</evidence>
<protein>
    <submittedName>
        <fullName evidence="3">PIN domain-containing protein</fullName>
    </submittedName>
    <submittedName>
        <fullName evidence="2">Type II toxin-antitoxin system VapC family toxin</fullName>
    </submittedName>
</protein>
<dbReference type="Pfam" id="PF01850">
    <property type="entry name" value="PIN"/>
    <property type="match status" value="1"/>
</dbReference>
<dbReference type="EMBL" id="DUFG01000001">
    <property type="protein sequence ID" value="HIH07777.1"/>
    <property type="molecule type" value="Genomic_DNA"/>
</dbReference>
<proteinExistence type="predicted"/>
<sequence length="123" mass="14165">MKEKSYFLDSYAIIEILRGNPNYDKFSGAIPFSTRINLVEVAYHLFKSFSKENALKILDSTKFTALEIQEGQVSKIAIFRKENSRKKFSYIDSIGYVLAKENRLMFVTGDKAFEGMPNVEFVK</sequence>
<comment type="caution">
    <text evidence="2">The sequence shown here is derived from an EMBL/GenBank/DDBJ whole genome shotgun (WGS) entry which is preliminary data.</text>
</comment>
<name>A0A7J4IVM8_9ARCH</name>
<evidence type="ECO:0000259" key="1">
    <source>
        <dbReference type="Pfam" id="PF01850"/>
    </source>
</evidence>
<reference evidence="3" key="3">
    <citation type="submission" date="2021-05" db="EMBL/GenBank/DDBJ databases">
        <title>Protein family content uncovers lineage relationships and bacterial pathway maintenance mechanisms in DPANN archaea.</title>
        <authorList>
            <person name="Castelle C.J."/>
            <person name="Meheust R."/>
            <person name="Jaffe A.L."/>
            <person name="Seitz K."/>
            <person name="Gong X."/>
            <person name="Baker B.J."/>
            <person name="Banfield J.F."/>
        </authorList>
    </citation>
    <scope>NUCLEOTIDE SEQUENCE</scope>
    <source>
        <strain evidence="3">RIFCSPHIGHO2_01_FULL_GW2011_AR10_43_9</strain>
    </source>
</reference>
<dbReference type="SUPFAM" id="SSF88723">
    <property type="entry name" value="PIN domain-like"/>
    <property type="match status" value="1"/>
</dbReference>
<dbReference type="EMBL" id="JAGVWF010000026">
    <property type="protein sequence ID" value="MBS3059153.1"/>
    <property type="molecule type" value="Genomic_DNA"/>
</dbReference>
<feature type="domain" description="PIN" evidence="1">
    <location>
        <begin position="6"/>
        <end position="115"/>
    </location>
</feature>
<dbReference type="Gene3D" id="3.40.50.1010">
    <property type="entry name" value="5'-nuclease"/>
    <property type="match status" value="1"/>
</dbReference>
<evidence type="ECO:0000313" key="2">
    <source>
        <dbReference type="EMBL" id="HIH07777.1"/>
    </source>
</evidence>
<dbReference type="Proteomes" id="UP000577419">
    <property type="component" value="Unassembled WGS sequence"/>
</dbReference>
<evidence type="ECO:0000313" key="3">
    <source>
        <dbReference type="EMBL" id="MBS3059153.1"/>
    </source>
</evidence>
<dbReference type="InterPro" id="IPR029060">
    <property type="entry name" value="PIN-like_dom_sf"/>
</dbReference>
<gene>
    <name evidence="2" type="ORF">HA237_00235</name>
    <name evidence="3" type="ORF">J4224_01870</name>
</gene>